<evidence type="ECO:0000313" key="2">
    <source>
        <dbReference type="EMBL" id="PQA87989.1"/>
    </source>
</evidence>
<dbReference type="RefSeq" id="WP_104829233.1">
    <property type="nucleotide sequence ID" value="NZ_PJCH01000005.1"/>
</dbReference>
<dbReference type="PANTHER" id="PTHR42923:SF3">
    <property type="entry name" value="PROTOPORPHYRINOGEN OXIDASE"/>
    <property type="match status" value="1"/>
</dbReference>
<keyword evidence="1" id="KW-0472">Membrane</keyword>
<dbReference type="InterPro" id="IPR036188">
    <property type="entry name" value="FAD/NAD-bd_sf"/>
</dbReference>
<dbReference type="PROSITE" id="PS51318">
    <property type="entry name" value="TAT"/>
    <property type="match status" value="1"/>
</dbReference>
<reference evidence="2 3" key="1">
    <citation type="submission" date="2017-12" db="EMBL/GenBank/DDBJ databases">
        <authorList>
            <person name="Hurst M.R.H."/>
        </authorList>
    </citation>
    <scope>NUCLEOTIDE SEQUENCE [LARGE SCALE GENOMIC DNA]</scope>
    <source>
        <strain evidence="2 3">SY-3-19</strain>
    </source>
</reference>
<sequence>MKRLSSITRRDFLGGVSLPIVAGLAPSALMGCGKAEAGFYPPGLTGMRGSHAGSFETAHALAWDGETWPRPQTQTDSDYDLIVVGGGISGLAAAYFWKKRAGQDARILILDNHDDFGGHAKRNEFEVDGEKLIGYGGSQSLDGPSQWSETAKSFIRDIGVDLDKFYDYFDRDFYARRKMGRGVYLDKAHYGDDILIDEPYGLWADAPEKARAKAAIASIPWPENQREKFAELALERKDYLEGKSVSEKIDLLRRISYERFLLDHAGAGEEIAVLLRRSITGLWGVGWDALSALEGARIGMPGTAGLGLDGAIPLPYLDDDPYIFHFPDGNAGVARLIMRALRPDVMPGHNMEDEVAARAHYDRLDAADADVRVSLKSTVVKAENAGDGADVTYVKDGEAFRVRGKNVVLACYMHMLPYICPEMDAAQREAAHALVKIPLVYTNVALRNWKAFEKAGYSRLYSPQGFFESISLDFPVSMGGVEFSPSPDKPIVAHLQYVPTEPGLTEREQHHAGRAKLYQLSFEDFETAIVEQMTGMLGPYGFDAARDIAGITVNRWPHGYAYEYNELYDPWTWSPEYGPHVTARQRMGRMAVANSDSSALAYVQGAVDAADRAVNELLAL</sequence>
<proteinExistence type="predicted"/>
<dbReference type="OrthoDB" id="231484at2"/>
<gene>
    <name evidence="2" type="ORF">CW354_06540</name>
</gene>
<dbReference type="PANTHER" id="PTHR42923">
    <property type="entry name" value="PROTOPORPHYRINOGEN OXIDASE"/>
    <property type="match status" value="1"/>
</dbReference>
<name>A0A2S7K683_9PROT</name>
<protein>
    <submittedName>
        <fullName evidence="2">Twin-arginine translocation pathway signal</fullName>
    </submittedName>
</protein>
<dbReference type="EMBL" id="PJCH01000005">
    <property type="protein sequence ID" value="PQA87989.1"/>
    <property type="molecule type" value="Genomic_DNA"/>
</dbReference>
<dbReference type="Proteomes" id="UP000239504">
    <property type="component" value="Unassembled WGS sequence"/>
</dbReference>
<dbReference type="AlphaFoldDB" id="A0A2S7K683"/>
<dbReference type="Pfam" id="PF13450">
    <property type="entry name" value="NAD_binding_8"/>
    <property type="match status" value="1"/>
</dbReference>
<keyword evidence="1" id="KW-1133">Transmembrane helix</keyword>
<dbReference type="InterPro" id="IPR006311">
    <property type="entry name" value="TAT_signal"/>
</dbReference>
<dbReference type="InterPro" id="IPR050464">
    <property type="entry name" value="Zeta_carotene_desat/Oxidored"/>
</dbReference>
<feature type="transmembrane region" description="Helical" evidence="1">
    <location>
        <begin position="12"/>
        <end position="31"/>
    </location>
</feature>
<comment type="caution">
    <text evidence="2">The sequence shown here is derived from an EMBL/GenBank/DDBJ whole genome shotgun (WGS) entry which is preliminary data.</text>
</comment>
<organism evidence="2 3">
    <name type="scientific">Hyphococcus luteus</name>
    <dbReference type="NCBI Taxonomy" id="2058213"/>
    <lineage>
        <taxon>Bacteria</taxon>
        <taxon>Pseudomonadati</taxon>
        <taxon>Pseudomonadota</taxon>
        <taxon>Alphaproteobacteria</taxon>
        <taxon>Parvularculales</taxon>
        <taxon>Parvularculaceae</taxon>
        <taxon>Hyphococcus</taxon>
    </lineage>
</organism>
<dbReference type="Gene3D" id="3.50.50.60">
    <property type="entry name" value="FAD/NAD(P)-binding domain"/>
    <property type="match status" value="2"/>
</dbReference>
<evidence type="ECO:0000313" key="3">
    <source>
        <dbReference type="Proteomes" id="UP000239504"/>
    </source>
</evidence>
<dbReference type="SUPFAM" id="SSF51905">
    <property type="entry name" value="FAD/NAD(P)-binding domain"/>
    <property type="match status" value="1"/>
</dbReference>
<keyword evidence="1" id="KW-0812">Transmembrane</keyword>
<dbReference type="GO" id="GO:0016491">
    <property type="term" value="F:oxidoreductase activity"/>
    <property type="evidence" value="ECO:0007669"/>
    <property type="project" value="TreeGrafter"/>
</dbReference>
<evidence type="ECO:0000256" key="1">
    <source>
        <dbReference type="SAM" id="Phobius"/>
    </source>
</evidence>
<accession>A0A2S7K683</accession>
<dbReference type="PROSITE" id="PS51257">
    <property type="entry name" value="PROKAR_LIPOPROTEIN"/>
    <property type="match status" value="1"/>
</dbReference>
<keyword evidence="3" id="KW-1185">Reference proteome</keyword>